<comment type="caution">
    <text evidence="1">The sequence shown here is derived from an EMBL/GenBank/DDBJ whole genome shotgun (WGS) entry which is preliminary data.</text>
</comment>
<sequence>MDDANPDDMTPWARLSPAGRLRLRETHAADPACLAGTCSLEAKTRHFTAWLADRGVAFSADDLHPTRLIAAAGPAHPTC</sequence>
<dbReference type="EMBL" id="SLXP01000001">
    <property type="protein sequence ID" value="TCP44152.1"/>
    <property type="molecule type" value="Genomic_DNA"/>
</dbReference>
<dbReference type="AlphaFoldDB" id="A0A4R2Q5S1"/>
<dbReference type="OrthoDB" id="5772137at2"/>
<evidence type="ECO:0000313" key="1">
    <source>
        <dbReference type="EMBL" id="TCP44152.1"/>
    </source>
</evidence>
<organism evidence="1 2">
    <name type="scientific">Rhodovulum marinum</name>
    <dbReference type="NCBI Taxonomy" id="320662"/>
    <lineage>
        <taxon>Bacteria</taxon>
        <taxon>Pseudomonadati</taxon>
        <taxon>Pseudomonadota</taxon>
        <taxon>Alphaproteobacteria</taxon>
        <taxon>Rhodobacterales</taxon>
        <taxon>Paracoccaceae</taxon>
        <taxon>Rhodovulum</taxon>
    </lineage>
</organism>
<dbReference type="Proteomes" id="UP000294835">
    <property type="component" value="Unassembled WGS sequence"/>
</dbReference>
<proteinExistence type="predicted"/>
<reference evidence="1 2" key="1">
    <citation type="submission" date="2019-03" db="EMBL/GenBank/DDBJ databases">
        <title>Genomic Encyclopedia of Type Strains, Phase IV (KMG-IV): sequencing the most valuable type-strain genomes for metagenomic binning, comparative biology and taxonomic classification.</title>
        <authorList>
            <person name="Goeker M."/>
        </authorList>
    </citation>
    <scope>NUCLEOTIDE SEQUENCE [LARGE SCALE GENOMIC DNA]</scope>
    <source>
        <strain evidence="1 2">DSM 18063</strain>
    </source>
</reference>
<accession>A0A4R2Q5S1</accession>
<evidence type="ECO:0000313" key="2">
    <source>
        <dbReference type="Proteomes" id="UP000294835"/>
    </source>
</evidence>
<gene>
    <name evidence="1" type="ORF">EV662_101240</name>
</gene>
<name>A0A4R2Q5S1_9RHOB</name>
<keyword evidence="2" id="KW-1185">Reference proteome</keyword>
<dbReference type="RefSeq" id="WP_132460295.1">
    <property type="nucleotide sequence ID" value="NZ_SLXP01000001.1"/>
</dbReference>
<protein>
    <submittedName>
        <fullName evidence="1">Uncharacterized protein</fullName>
    </submittedName>
</protein>